<dbReference type="SMART" id="SM00345">
    <property type="entry name" value="HTH_GNTR"/>
    <property type="match status" value="1"/>
</dbReference>
<dbReference type="InterPro" id="IPR000524">
    <property type="entry name" value="Tscrpt_reg_HTH_GntR"/>
</dbReference>
<evidence type="ECO:0000313" key="5">
    <source>
        <dbReference type="EMBL" id="MDQ0471481.1"/>
    </source>
</evidence>
<reference evidence="5 6" key="1">
    <citation type="submission" date="2023-07" db="EMBL/GenBank/DDBJ databases">
        <title>Genomic Encyclopedia of Type Strains, Phase IV (KMG-IV): sequencing the most valuable type-strain genomes for metagenomic binning, comparative biology and taxonomic classification.</title>
        <authorList>
            <person name="Goeker M."/>
        </authorList>
    </citation>
    <scope>NUCLEOTIDE SEQUENCE [LARGE SCALE GENOMIC DNA]</scope>
    <source>
        <strain evidence="5 6">DSM 19619</strain>
    </source>
</reference>
<dbReference type="PRINTS" id="PR00035">
    <property type="entry name" value="HTHGNTR"/>
</dbReference>
<dbReference type="SUPFAM" id="SSF48008">
    <property type="entry name" value="GntR ligand-binding domain-like"/>
    <property type="match status" value="1"/>
</dbReference>
<comment type="caution">
    <text evidence="5">The sequence shown here is derived from an EMBL/GenBank/DDBJ whole genome shotgun (WGS) entry which is preliminary data.</text>
</comment>
<dbReference type="InterPro" id="IPR008920">
    <property type="entry name" value="TF_FadR/GntR_C"/>
</dbReference>
<dbReference type="SMART" id="SM00895">
    <property type="entry name" value="FCD"/>
    <property type="match status" value="1"/>
</dbReference>
<evidence type="ECO:0000313" key="6">
    <source>
        <dbReference type="Proteomes" id="UP001242480"/>
    </source>
</evidence>
<dbReference type="CDD" id="cd07377">
    <property type="entry name" value="WHTH_GntR"/>
    <property type="match status" value="1"/>
</dbReference>
<dbReference type="Pfam" id="PF00392">
    <property type="entry name" value="GntR"/>
    <property type="match status" value="1"/>
</dbReference>
<keyword evidence="2 5" id="KW-0238">DNA-binding</keyword>
<keyword evidence="1" id="KW-0805">Transcription regulation</keyword>
<dbReference type="InterPro" id="IPR011711">
    <property type="entry name" value="GntR_C"/>
</dbReference>
<gene>
    <name evidence="5" type="ORF">QO011_004506</name>
</gene>
<dbReference type="Gene3D" id="1.20.120.530">
    <property type="entry name" value="GntR ligand-binding domain-like"/>
    <property type="match status" value="1"/>
</dbReference>
<dbReference type="GO" id="GO:0003677">
    <property type="term" value="F:DNA binding"/>
    <property type="evidence" value="ECO:0007669"/>
    <property type="project" value="UniProtKB-KW"/>
</dbReference>
<dbReference type="EMBL" id="JAUSVX010000009">
    <property type="protein sequence ID" value="MDQ0471481.1"/>
    <property type="molecule type" value="Genomic_DNA"/>
</dbReference>
<name>A0ABU0JD91_9HYPH</name>
<evidence type="ECO:0000256" key="1">
    <source>
        <dbReference type="ARBA" id="ARBA00023015"/>
    </source>
</evidence>
<dbReference type="RefSeq" id="WP_307276700.1">
    <property type="nucleotide sequence ID" value="NZ_JAUSVX010000009.1"/>
</dbReference>
<accession>A0ABU0JD91</accession>
<dbReference type="Proteomes" id="UP001242480">
    <property type="component" value="Unassembled WGS sequence"/>
</dbReference>
<evidence type="ECO:0000256" key="2">
    <source>
        <dbReference type="ARBA" id="ARBA00023125"/>
    </source>
</evidence>
<feature type="domain" description="HTH gntR-type" evidence="4">
    <location>
        <begin position="6"/>
        <end position="73"/>
    </location>
</feature>
<dbReference type="InterPro" id="IPR036390">
    <property type="entry name" value="WH_DNA-bd_sf"/>
</dbReference>
<organism evidence="5 6">
    <name type="scientific">Labrys wisconsinensis</name>
    <dbReference type="NCBI Taxonomy" id="425677"/>
    <lineage>
        <taxon>Bacteria</taxon>
        <taxon>Pseudomonadati</taxon>
        <taxon>Pseudomonadota</taxon>
        <taxon>Alphaproteobacteria</taxon>
        <taxon>Hyphomicrobiales</taxon>
        <taxon>Xanthobacteraceae</taxon>
        <taxon>Labrys</taxon>
    </lineage>
</organism>
<dbReference type="PROSITE" id="PS50949">
    <property type="entry name" value="HTH_GNTR"/>
    <property type="match status" value="1"/>
</dbReference>
<sequence>MDLRQKSLATRVFEIVRNAIVVGEFAPGSLHSVQEIAEKLNVSRTPVREALLKLEELGMVSFERNRGARILETTVHDLEEIFSLRVLLEVPAAYRAASRVTPSELRKLGHTLEEVKSAYRSTSTNVRAHLEPDARFHHCIALISGSRRLAGILDNLFDQQMIAGGTSGGYTREMDSIYRDHERIYETIAAQDPEGAAEAMRDHLVTSARALVAKETGDAEAGSAFGPLYIDALSLRGKI</sequence>
<dbReference type="Pfam" id="PF07729">
    <property type="entry name" value="FCD"/>
    <property type="match status" value="1"/>
</dbReference>
<protein>
    <submittedName>
        <fullName evidence="5">DNA-binding GntR family transcriptional regulator</fullName>
    </submittedName>
</protein>
<dbReference type="InterPro" id="IPR036388">
    <property type="entry name" value="WH-like_DNA-bd_sf"/>
</dbReference>
<proteinExistence type="predicted"/>
<dbReference type="Gene3D" id="1.10.10.10">
    <property type="entry name" value="Winged helix-like DNA-binding domain superfamily/Winged helix DNA-binding domain"/>
    <property type="match status" value="1"/>
</dbReference>
<keyword evidence="3" id="KW-0804">Transcription</keyword>
<dbReference type="SUPFAM" id="SSF46785">
    <property type="entry name" value="Winged helix' DNA-binding domain"/>
    <property type="match status" value="1"/>
</dbReference>
<keyword evidence="6" id="KW-1185">Reference proteome</keyword>
<evidence type="ECO:0000256" key="3">
    <source>
        <dbReference type="ARBA" id="ARBA00023163"/>
    </source>
</evidence>
<evidence type="ECO:0000259" key="4">
    <source>
        <dbReference type="PROSITE" id="PS50949"/>
    </source>
</evidence>
<dbReference type="PANTHER" id="PTHR43537">
    <property type="entry name" value="TRANSCRIPTIONAL REGULATOR, GNTR FAMILY"/>
    <property type="match status" value="1"/>
</dbReference>
<dbReference type="PANTHER" id="PTHR43537:SF24">
    <property type="entry name" value="GLUCONATE OPERON TRANSCRIPTIONAL REPRESSOR"/>
    <property type="match status" value="1"/>
</dbReference>